<sequence>MEVLFPENIQGIPKPTFGGAKIVIDIDPDIVEAANFAVEKYNKTQGTHLVLQTICVAWKQFVCSAGTRYYMILHCKEGACDKICAAIVRRMFNTNEMDLELFKIIFG</sequence>
<organism evidence="1 2">
    <name type="scientific">Vaccinium darrowii</name>
    <dbReference type="NCBI Taxonomy" id="229202"/>
    <lineage>
        <taxon>Eukaryota</taxon>
        <taxon>Viridiplantae</taxon>
        <taxon>Streptophyta</taxon>
        <taxon>Embryophyta</taxon>
        <taxon>Tracheophyta</taxon>
        <taxon>Spermatophyta</taxon>
        <taxon>Magnoliopsida</taxon>
        <taxon>eudicotyledons</taxon>
        <taxon>Gunneridae</taxon>
        <taxon>Pentapetalae</taxon>
        <taxon>asterids</taxon>
        <taxon>Ericales</taxon>
        <taxon>Ericaceae</taxon>
        <taxon>Vaccinioideae</taxon>
        <taxon>Vaccinieae</taxon>
        <taxon>Vaccinium</taxon>
    </lineage>
</organism>
<evidence type="ECO:0000313" key="2">
    <source>
        <dbReference type="Proteomes" id="UP000828048"/>
    </source>
</evidence>
<reference evidence="1 2" key="1">
    <citation type="journal article" date="2021" name="Hortic Res">
        <title>High-quality reference genome and annotation aids understanding of berry development for evergreen blueberry (Vaccinium darrowii).</title>
        <authorList>
            <person name="Yu J."/>
            <person name="Hulse-Kemp A.M."/>
            <person name="Babiker E."/>
            <person name="Staton M."/>
        </authorList>
    </citation>
    <scope>NUCLEOTIDE SEQUENCE [LARGE SCALE GENOMIC DNA]</scope>
    <source>
        <strain evidence="2">cv. NJ 8807/NJ 8810</strain>
        <tissue evidence="1">Young leaf</tissue>
    </source>
</reference>
<protein>
    <submittedName>
        <fullName evidence="1">Uncharacterized protein</fullName>
    </submittedName>
</protein>
<dbReference type="Proteomes" id="UP000828048">
    <property type="component" value="Chromosome 6"/>
</dbReference>
<evidence type="ECO:0000313" key="1">
    <source>
        <dbReference type="EMBL" id="KAH7838121.1"/>
    </source>
</evidence>
<name>A0ACB7XBQ5_9ERIC</name>
<comment type="caution">
    <text evidence="1">The sequence shown here is derived from an EMBL/GenBank/DDBJ whole genome shotgun (WGS) entry which is preliminary data.</text>
</comment>
<keyword evidence="2" id="KW-1185">Reference proteome</keyword>
<proteinExistence type="predicted"/>
<gene>
    <name evidence="1" type="ORF">Vadar_022366</name>
</gene>
<dbReference type="EMBL" id="CM037156">
    <property type="protein sequence ID" value="KAH7838121.1"/>
    <property type="molecule type" value="Genomic_DNA"/>
</dbReference>
<accession>A0ACB7XBQ5</accession>